<comment type="caution">
    <text evidence="1">The sequence shown here is derived from an EMBL/GenBank/DDBJ whole genome shotgun (WGS) entry which is preliminary data.</text>
</comment>
<dbReference type="PANTHER" id="PTHR13061">
    <property type="entry name" value="DYNACTIN SUBUNIT P25"/>
    <property type="match status" value="1"/>
</dbReference>
<dbReference type="PANTHER" id="PTHR13061:SF29">
    <property type="entry name" value="GAMMA CARBONIC ANHYDRASE-LIKE 1, MITOCHONDRIAL-RELATED"/>
    <property type="match status" value="1"/>
</dbReference>
<dbReference type="Gene3D" id="2.160.10.10">
    <property type="entry name" value="Hexapeptide repeat proteins"/>
    <property type="match status" value="1"/>
</dbReference>
<keyword evidence="2" id="KW-1185">Reference proteome</keyword>
<evidence type="ECO:0000313" key="2">
    <source>
        <dbReference type="Proteomes" id="UP000324585"/>
    </source>
</evidence>
<organism evidence="1 2">
    <name type="scientific">Porphyridium purpureum</name>
    <name type="common">Red alga</name>
    <name type="synonym">Porphyridium cruentum</name>
    <dbReference type="NCBI Taxonomy" id="35688"/>
    <lineage>
        <taxon>Eukaryota</taxon>
        <taxon>Rhodophyta</taxon>
        <taxon>Bangiophyceae</taxon>
        <taxon>Porphyridiales</taxon>
        <taxon>Porphyridiaceae</taxon>
        <taxon>Porphyridium</taxon>
    </lineage>
</organism>
<accession>A0A5J4YND8</accession>
<dbReference type="OrthoDB" id="25818at2759"/>
<gene>
    <name evidence="1" type="ORF">FVE85_9088</name>
</gene>
<dbReference type="SUPFAM" id="SSF51161">
    <property type="entry name" value="Trimeric LpxA-like enzymes"/>
    <property type="match status" value="1"/>
</dbReference>
<dbReference type="InterPro" id="IPR050484">
    <property type="entry name" value="Transf_Hexapept/Carb_Anhydrase"/>
</dbReference>
<evidence type="ECO:0000313" key="1">
    <source>
        <dbReference type="EMBL" id="KAA8492816.1"/>
    </source>
</evidence>
<protein>
    <submittedName>
        <fullName evidence="1">Gamma carbonic anhydrase-like 1, mitochondrial</fullName>
    </submittedName>
</protein>
<sequence length="234" mass="25291">MRAATRFVPLVRRAGVCGMPARRTSCSKAVAPSELGAPELDSNARNVMALDEEMIAPFVSSDAYVAPSATVVGNVMINTKAQIMNNVVARGDTGLIQIGLSNVIEEHVVLLASPENPTGIQAYVRVGMGSVLDSCTINHYCKIGPGCVLEPGSELGIHTILEPKTVVPRGVKIPEKQVWGGNPAAFIRNMSEEEVADGEQQVMDVEPLSVLYRQEYLPYGAQYLEKEQLLKQKK</sequence>
<reference evidence="2" key="1">
    <citation type="journal article" date="2019" name="Nat. Commun.">
        <title>Expansion of phycobilisome linker gene families in mesophilic red algae.</title>
        <authorList>
            <person name="Lee J."/>
            <person name="Kim D."/>
            <person name="Bhattacharya D."/>
            <person name="Yoon H.S."/>
        </authorList>
    </citation>
    <scope>NUCLEOTIDE SEQUENCE [LARGE SCALE GENOMIC DNA]</scope>
    <source>
        <strain evidence="2">CCMP 1328</strain>
    </source>
</reference>
<dbReference type="Proteomes" id="UP000324585">
    <property type="component" value="Unassembled WGS sequence"/>
</dbReference>
<name>A0A5J4YND8_PORPP</name>
<dbReference type="EMBL" id="VRMN01000008">
    <property type="protein sequence ID" value="KAA8492816.1"/>
    <property type="molecule type" value="Genomic_DNA"/>
</dbReference>
<proteinExistence type="predicted"/>
<dbReference type="InterPro" id="IPR011004">
    <property type="entry name" value="Trimer_LpxA-like_sf"/>
</dbReference>
<dbReference type="AlphaFoldDB" id="A0A5J4YND8"/>